<dbReference type="InterPro" id="IPR029069">
    <property type="entry name" value="HotDog_dom_sf"/>
</dbReference>
<evidence type="ECO:0000256" key="1">
    <source>
        <dbReference type="SAM" id="Phobius"/>
    </source>
</evidence>
<dbReference type="PANTHER" id="PTHR47260">
    <property type="entry name" value="UPF0644 PROTEIN PB2B4.06"/>
    <property type="match status" value="1"/>
</dbReference>
<keyword evidence="3" id="KW-1185">Reference proteome</keyword>
<evidence type="ECO:0000313" key="3">
    <source>
        <dbReference type="Proteomes" id="UP000262825"/>
    </source>
</evidence>
<organism evidence="2 3">
    <name type="scientific">Saccharomycodes ludwigii</name>
    <dbReference type="NCBI Taxonomy" id="36035"/>
    <lineage>
        <taxon>Eukaryota</taxon>
        <taxon>Fungi</taxon>
        <taxon>Dikarya</taxon>
        <taxon>Ascomycota</taxon>
        <taxon>Saccharomycotina</taxon>
        <taxon>Saccharomycetes</taxon>
        <taxon>Saccharomycodales</taxon>
        <taxon>Saccharomycodaceae</taxon>
        <taxon>Saccharomycodes</taxon>
    </lineage>
</organism>
<sequence length="269" mass="30970">MLSLRPSYLKHIFKSTNRFSLKYRKFSTVNNILFQKPITYDNKYNSVENRFSINEKQKNKSNQKLFKILIFGVSFGLGWFVTQHMTFMDIMASIKYDDLPENSQQVLDYENSLTNRLNNLSISSQLENAGYAKIYNKANTLIDKTLKTPGGVAIDPQFYYNPAILQTVGIYHLGMKLTGYPFIIHGGVLATIMEDFMRNSIKLIKDCDVEETNKLNISYKFPTFANQFVVIRSVSLQQLTPHKWKLEAEIMNENGKRTLVKGTGVFTLP</sequence>
<dbReference type="PANTHER" id="PTHR47260:SF1">
    <property type="entry name" value="UPF0644 PROTEIN PB2B4.06"/>
    <property type="match status" value="1"/>
</dbReference>
<name>A0A376BC01_9ASCO</name>
<feature type="transmembrane region" description="Helical" evidence="1">
    <location>
        <begin position="65"/>
        <end position="82"/>
    </location>
</feature>
<protein>
    <submittedName>
        <fullName evidence="2">Related to Fmp10p</fullName>
    </submittedName>
</protein>
<keyword evidence="1" id="KW-0472">Membrane</keyword>
<dbReference type="EMBL" id="UFAJ01001186">
    <property type="protein sequence ID" value="SSD62146.1"/>
    <property type="molecule type" value="Genomic_DNA"/>
</dbReference>
<dbReference type="InterPro" id="IPR052061">
    <property type="entry name" value="PTE-AB_protein"/>
</dbReference>
<evidence type="ECO:0000313" key="2">
    <source>
        <dbReference type="EMBL" id="SSD62146.1"/>
    </source>
</evidence>
<dbReference type="Gene3D" id="3.10.129.10">
    <property type="entry name" value="Hotdog Thioesterase"/>
    <property type="match status" value="1"/>
</dbReference>
<dbReference type="OrthoDB" id="506431at2759"/>
<dbReference type="SUPFAM" id="SSF54637">
    <property type="entry name" value="Thioesterase/thiol ester dehydrase-isomerase"/>
    <property type="match status" value="1"/>
</dbReference>
<accession>A0A376BC01</accession>
<dbReference type="AlphaFoldDB" id="A0A376BC01"/>
<proteinExistence type="predicted"/>
<keyword evidence="1" id="KW-1133">Transmembrane helix</keyword>
<gene>
    <name evidence="2" type="ORF">SCODWIG_03908</name>
</gene>
<keyword evidence="1" id="KW-0812">Transmembrane</keyword>
<dbReference type="VEuPathDB" id="FungiDB:SCODWIG_03908"/>
<reference evidence="3" key="1">
    <citation type="submission" date="2018-06" db="EMBL/GenBank/DDBJ databases">
        <authorList>
            <person name="Guldener U."/>
        </authorList>
    </citation>
    <scope>NUCLEOTIDE SEQUENCE [LARGE SCALE GENOMIC DNA]</scope>
    <source>
        <strain evidence="3">UTAD17</strain>
    </source>
</reference>
<dbReference type="Proteomes" id="UP000262825">
    <property type="component" value="Unassembled WGS sequence"/>
</dbReference>